<keyword evidence="10" id="KW-1185">Reference proteome</keyword>
<dbReference type="InterPro" id="IPR019734">
    <property type="entry name" value="TPR_rpt"/>
</dbReference>
<dbReference type="EMBL" id="CP044331">
    <property type="protein sequence ID" value="QGM96659.1"/>
    <property type="molecule type" value="Genomic_DNA"/>
</dbReference>
<accession>A0A6B8M4H0</accession>
<sequence length="353" mass="38812">MILWLVLTAMTSIAAVFVAAPFLRDWETQAPPRERDVFLDQLREIELERSRGDIDASSAEAAANEVRRRLLAARINDSLPQLSAKERAFAAIGVAGVVALGSVGLFALTSGQAPMARDEREIAAVQSEPQTPSVEEMARRLERRLKDDPADVAGWRTLGWARLQTNAYRDAAAAYAKAIELQPDAADAYSARAEALIRASQDKVSEEARSALDAALARDPKDARARYWLGVASMQKGDRNGARDIWRDLLSEGAEGDFAAELKRRMSSLDGDAASQPRNDESAMIHSMVDGLERRLSASPADAQGWIRLIKSRMVLGERDKAQDALERARRSFATDAEIRQQIEDEAKEAGLR</sequence>
<dbReference type="InterPro" id="IPR011990">
    <property type="entry name" value="TPR-like_helical_dom_sf"/>
</dbReference>
<dbReference type="Proteomes" id="UP000422569">
    <property type="component" value="Chromosome"/>
</dbReference>
<dbReference type="Pfam" id="PF23914">
    <property type="entry name" value="TPR_CcmH_CycH"/>
    <property type="match status" value="1"/>
</dbReference>
<dbReference type="SMART" id="SM00028">
    <property type="entry name" value="TPR"/>
    <property type="match status" value="3"/>
</dbReference>
<dbReference type="Gene3D" id="1.25.40.10">
    <property type="entry name" value="Tetratricopeptide repeat domain"/>
    <property type="match status" value="2"/>
</dbReference>
<evidence type="ECO:0000256" key="7">
    <source>
        <dbReference type="SAM" id="Phobius"/>
    </source>
</evidence>
<dbReference type="GO" id="GO:0017004">
    <property type="term" value="P:cytochrome complex assembly"/>
    <property type="evidence" value="ECO:0007669"/>
    <property type="project" value="UniProtKB-KW"/>
</dbReference>
<keyword evidence="2" id="KW-0677">Repeat</keyword>
<evidence type="ECO:0000313" key="9">
    <source>
        <dbReference type="EMBL" id="QGM96659.1"/>
    </source>
</evidence>
<proteinExistence type="predicted"/>
<evidence type="ECO:0000256" key="4">
    <source>
        <dbReference type="ARBA" id="ARBA00022803"/>
    </source>
</evidence>
<feature type="compositionally biased region" description="Basic and acidic residues" evidence="6">
    <location>
        <begin position="337"/>
        <end position="353"/>
    </location>
</feature>
<organism evidence="9 10">
    <name type="scientific">Methylocystis parvus</name>
    <dbReference type="NCBI Taxonomy" id="134"/>
    <lineage>
        <taxon>Bacteria</taxon>
        <taxon>Pseudomonadati</taxon>
        <taxon>Pseudomonadota</taxon>
        <taxon>Alphaproteobacteria</taxon>
        <taxon>Hyphomicrobiales</taxon>
        <taxon>Methylocystaceae</taxon>
        <taxon>Methylocystis</taxon>
    </lineage>
</organism>
<evidence type="ECO:0000313" key="10">
    <source>
        <dbReference type="Proteomes" id="UP000422569"/>
    </source>
</evidence>
<dbReference type="PANTHER" id="PTHR47870">
    <property type="entry name" value="CYTOCHROME C-TYPE BIOGENESIS PROTEIN CCMH"/>
    <property type="match status" value="1"/>
</dbReference>
<dbReference type="KEGG" id="mpar:F7D14_03600"/>
<evidence type="ECO:0000256" key="1">
    <source>
        <dbReference type="ARBA" id="ARBA00004196"/>
    </source>
</evidence>
<feature type="repeat" description="TPR" evidence="5">
    <location>
        <begin position="152"/>
        <end position="185"/>
    </location>
</feature>
<evidence type="ECO:0000256" key="2">
    <source>
        <dbReference type="ARBA" id="ARBA00022737"/>
    </source>
</evidence>
<feature type="domain" description="Cytochrome c-type biogenesis protein H TPR" evidence="8">
    <location>
        <begin position="132"/>
        <end position="251"/>
    </location>
</feature>
<name>A0A6B8M4H0_9HYPH</name>
<dbReference type="RefSeq" id="WP_016920449.1">
    <property type="nucleotide sequence ID" value="NZ_CP044331.1"/>
</dbReference>
<comment type="subcellular location">
    <subcellularLocation>
        <location evidence="1">Cell envelope</location>
    </subcellularLocation>
</comment>
<keyword evidence="7" id="KW-0812">Transmembrane</keyword>
<evidence type="ECO:0000259" key="8">
    <source>
        <dbReference type="Pfam" id="PF23914"/>
    </source>
</evidence>
<dbReference type="InterPro" id="IPR056413">
    <property type="entry name" value="TPR_CcmH_CycH"/>
</dbReference>
<dbReference type="AlphaFoldDB" id="A0A6B8M4H0"/>
<feature type="transmembrane region" description="Helical" evidence="7">
    <location>
        <begin position="88"/>
        <end position="108"/>
    </location>
</feature>
<dbReference type="PANTHER" id="PTHR47870:SF1">
    <property type="entry name" value="CYTOCHROME C-TYPE BIOGENESIS PROTEIN CCMH"/>
    <property type="match status" value="1"/>
</dbReference>
<evidence type="ECO:0000256" key="5">
    <source>
        <dbReference type="PROSITE-ProRule" id="PRU00339"/>
    </source>
</evidence>
<keyword evidence="4 5" id="KW-0802">TPR repeat</keyword>
<dbReference type="PROSITE" id="PS50005">
    <property type="entry name" value="TPR"/>
    <property type="match status" value="1"/>
</dbReference>
<dbReference type="GO" id="GO:0030313">
    <property type="term" value="C:cell envelope"/>
    <property type="evidence" value="ECO:0007669"/>
    <property type="project" value="UniProtKB-SubCell"/>
</dbReference>
<evidence type="ECO:0000256" key="6">
    <source>
        <dbReference type="SAM" id="MobiDB-lite"/>
    </source>
</evidence>
<dbReference type="InterPro" id="IPR051263">
    <property type="entry name" value="C-type_cytochrome_biogenesis"/>
</dbReference>
<keyword evidence="7" id="KW-1133">Transmembrane helix</keyword>
<keyword evidence="3" id="KW-0201">Cytochrome c-type biogenesis</keyword>
<reference evidence="9 10" key="1">
    <citation type="submission" date="2019-09" db="EMBL/GenBank/DDBJ databases">
        <title>Isolation and complete genome sequencing of Methylocystis species.</title>
        <authorList>
            <person name="Rumah B.L."/>
            <person name="Stead C.E."/>
            <person name="Stevens B.C."/>
            <person name="Minton N.P."/>
            <person name="Grosse-Honebrink A."/>
            <person name="Zhang Y."/>
        </authorList>
    </citation>
    <scope>NUCLEOTIDE SEQUENCE [LARGE SCALE GENOMIC DNA]</scope>
    <source>
        <strain evidence="9 10">BRCS2</strain>
    </source>
</reference>
<dbReference type="SUPFAM" id="SSF48452">
    <property type="entry name" value="TPR-like"/>
    <property type="match status" value="1"/>
</dbReference>
<dbReference type="InterPro" id="IPR017560">
    <property type="entry name" value="Cyt_c_biogenesis_CcmI"/>
</dbReference>
<keyword evidence="7" id="KW-0472">Membrane</keyword>
<gene>
    <name evidence="9" type="primary">ccmI</name>
    <name evidence="9" type="ORF">F7D14_03600</name>
</gene>
<dbReference type="NCBIfam" id="TIGR03142">
    <property type="entry name" value="cytochro_ccmI"/>
    <property type="match status" value="1"/>
</dbReference>
<evidence type="ECO:0000256" key="3">
    <source>
        <dbReference type="ARBA" id="ARBA00022748"/>
    </source>
</evidence>
<protein>
    <submittedName>
        <fullName evidence="9">C-type cytochrome biogenesis protein CcmI</fullName>
    </submittedName>
</protein>
<feature type="region of interest" description="Disordered" evidence="6">
    <location>
        <begin position="333"/>
        <end position="353"/>
    </location>
</feature>